<reference evidence="1 2" key="1">
    <citation type="journal article" date="2019" name="Sci. Rep.">
        <title>Orb-weaving spider Araneus ventricosus genome elucidates the spidroin gene catalogue.</title>
        <authorList>
            <person name="Kono N."/>
            <person name="Nakamura H."/>
            <person name="Ohtoshi R."/>
            <person name="Moran D.A.P."/>
            <person name="Shinohara A."/>
            <person name="Yoshida Y."/>
            <person name="Fujiwara M."/>
            <person name="Mori M."/>
            <person name="Tomita M."/>
            <person name="Arakawa K."/>
        </authorList>
    </citation>
    <scope>NUCLEOTIDE SEQUENCE [LARGE SCALE GENOMIC DNA]</scope>
</reference>
<dbReference type="Proteomes" id="UP000499080">
    <property type="component" value="Unassembled WGS sequence"/>
</dbReference>
<organism evidence="1 2">
    <name type="scientific">Araneus ventricosus</name>
    <name type="common">Orbweaver spider</name>
    <name type="synonym">Epeira ventricosa</name>
    <dbReference type="NCBI Taxonomy" id="182803"/>
    <lineage>
        <taxon>Eukaryota</taxon>
        <taxon>Metazoa</taxon>
        <taxon>Ecdysozoa</taxon>
        <taxon>Arthropoda</taxon>
        <taxon>Chelicerata</taxon>
        <taxon>Arachnida</taxon>
        <taxon>Araneae</taxon>
        <taxon>Araneomorphae</taxon>
        <taxon>Entelegynae</taxon>
        <taxon>Araneoidea</taxon>
        <taxon>Araneidae</taxon>
        <taxon>Araneus</taxon>
    </lineage>
</organism>
<gene>
    <name evidence="1" type="ORF">AVEN_225219_1</name>
</gene>
<evidence type="ECO:0000313" key="2">
    <source>
        <dbReference type="Proteomes" id="UP000499080"/>
    </source>
</evidence>
<protein>
    <submittedName>
        <fullName evidence="1">Uncharacterized protein</fullName>
    </submittedName>
</protein>
<dbReference type="OrthoDB" id="6445631at2759"/>
<keyword evidence="2" id="KW-1185">Reference proteome</keyword>
<accession>A0A4Y2AL85</accession>
<proteinExistence type="predicted"/>
<dbReference type="AlphaFoldDB" id="A0A4Y2AL85"/>
<name>A0A4Y2AL85_ARAVE</name>
<comment type="caution">
    <text evidence="1">The sequence shown here is derived from an EMBL/GenBank/DDBJ whole genome shotgun (WGS) entry which is preliminary data.</text>
</comment>
<sequence>MSSLYFLRAENTGVNSYTRLVIFLPNGFLFINSAHKEFPTENKSFDLHRQRLTSFQQFTMAPSGKDSRTSDCCGSTAHLKRSECFRSTKHPISMKIFHVLFFMDCLARAVLFPGV</sequence>
<evidence type="ECO:0000313" key="1">
    <source>
        <dbReference type="EMBL" id="GBL80518.1"/>
    </source>
</evidence>
<dbReference type="EMBL" id="BGPR01000022">
    <property type="protein sequence ID" value="GBL80518.1"/>
    <property type="molecule type" value="Genomic_DNA"/>
</dbReference>